<sequence length="217" mass="24974">MHSKQNSQLDSYNKWSYPDGNHQYVKENSTKIKKTAMDSQQHQHFHEGDILEVNVNGSTEYLIFLGQIGTKQSVLYAVCDKTDRNTAPTFFQRWWSGATKVEEQSFSQNSCALSKKDMGYNNSDVQHILIRQAAIEELLSSVEHSIRVNNFDHVNLEPNNSTAILDRAMFKVSNPNASPHFQNSKDWVIWCRYGRDIITRVYNIPSQFNFAAKSGKY</sequence>
<evidence type="ECO:0000313" key="1">
    <source>
        <dbReference type="Proteomes" id="UP000887579"/>
    </source>
</evidence>
<proteinExistence type="predicted"/>
<name>A0AC34FWN9_9BILA</name>
<organism evidence="1 2">
    <name type="scientific">Panagrolaimus sp. ES5</name>
    <dbReference type="NCBI Taxonomy" id="591445"/>
    <lineage>
        <taxon>Eukaryota</taxon>
        <taxon>Metazoa</taxon>
        <taxon>Ecdysozoa</taxon>
        <taxon>Nematoda</taxon>
        <taxon>Chromadorea</taxon>
        <taxon>Rhabditida</taxon>
        <taxon>Tylenchina</taxon>
        <taxon>Panagrolaimomorpha</taxon>
        <taxon>Panagrolaimoidea</taxon>
        <taxon>Panagrolaimidae</taxon>
        <taxon>Panagrolaimus</taxon>
    </lineage>
</organism>
<dbReference type="WBParaSite" id="ES5_v2.g21618.t1">
    <property type="protein sequence ID" value="ES5_v2.g21618.t1"/>
    <property type="gene ID" value="ES5_v2.g21618"/>
</dbReference>
<evidence type="ECO:0000313" key="2">
    <source>
        <dbReference type="WBParaSite" id="ES5_v2.g21618.t1"/>
    </source>
</evidence>
<protein>
    <submittedName>
        <fullName evidence="2">Uncharacterized protein</fullName>
    </submittedName>
</protein>
<accession>A0AC34FWN9</accession>
<dbReference type="Proteomes" id="UP000887579">
    <property type="component" value="Unplaced"/>
</dbReference>
<reference evidence="2" key="1">
    <citation type="submission" date="2022-11" db="UniProtKB">
        <authorList>
            <consortium name="WormBaseParasite"/>
        </authorList>
    </citation>
    <scope>IDENTIFICATION</scope>
</reference>